<accession>A0A9P4Z129</accession>
<dbReference type="InterPro" id="IPR021858">
    <property type="entry name" value="Fun_TF"/>
</dbReference>
<evidence type="ECO:0000313" key="5">
    <source>
        <dbReference type="Proteomes" id="UP000749293"/>
    </source>
</evidence>
<dbReference type="OrthoDB" id="3477330at2759"/>
<feature type="region of interest" description="Disordered" evidence="3">
    <location>
        <begin position="160"/>
        <end position="186"/>
    </location>
</feature>
<comment type="caution">
    <text evidence="4">The sequence shown here is derived from an EMBL/GenBank/DDBJ whole genome shotgun (WGS) entry which is preliminary data.</text>
</comment>
<evidence type="ECO:0000256" key="3">
    <source>
        <dbReference type="SAM" id="MobiDB-lite"/>
    </source>
</evidence>
<dbReference type="InterPro" id="IPR001138">
    <property type="entry name" value="Zn2Cys6_DnaBD"/>
</dbReference>
<reference evidence="4" key="1">
    <citation type="submission" date="2020-03" db="EMBL/GenBank/DDBJ databases">
        <title>Site-based positive gene gene selection in Geosmithia morbida across the United States reveals a broad range of putative effectors and factors for local host and environmental adapation.</title>
        <authorList>
            <person name="Onufrak A."/>
            <person name="Murdoch R.W."/>
            <person name="Gazis R."/>
            <person name="Huff M."/>
            <person name="Staton M."/>
            <person name="Klingeman W."/>
            <person name="Hadziabdic D."/>
        </authorList>
    </citation>
    <scope>NUCLEOTIDE SEQUENCE</scope>
    <source>
        <strain evidence="4">1262</strain>
    </source>
</reference>
<dbReference type="GeneID" id="55966596"/>
<evidence type="ECO:0000256" key="1">
    <source>
        <dbReference type="ARBA" id="ARBA00004123"/>
    </source>
</evidence>
<keyword evidence="5" id="KW-1185">Reference proteome</keyword>
<dbReference type="AlphaFoldDB" id="A0A9P4Z129"/>
<keyword evidence="2" id="KW-0539">Nucleus</keyword>
<dbReference type="GO" id="GO:0000976">
    <property type="term" value="F:transcription cis-regulatory region binding"/>
    <property type="evidence" value="ECO:0007669"/>
    <property type="project" value="TreeGrafter"/>
</dbReference>
<dbReference type="EMBL" id="JAANYQ010000001">
    <property type="protein sequence ID" value="KAF4126630.1"/>
    <property type="molecule type" value="Genomic_DNA"/>
</dbReference>
<evidence type="ECO:0000256" key="2">
    <source>
        <dbReference type="ARBA" id="ARBA00023242"/>
    </source>
</evidence>
<organism evidence="4 5">
    <name type="scientific">Geosmithia morbida</name>
    <dbReference type="NCBI Taxonomy" id="1094350"/>
    <lineage>
        <taxon>Eukaryota</taxon>
        <taxon>Fungi</taxon>
        <taxon>Dikarya</taxon>
        <taxon>Ascomycota</taxon>
        <taxon>Pezizomycotina</taxon>
        <taxon>Sordariomycetes</taxon>
        <taxon>Hypocreomycetidae</taxon>
        <taxon>Hypocreales</taxon>
        <taxon>Bionectriaceae</taxon>
        <taxon>Geosmithia</taxon>
    </lineage>
</organism>
<feature type="compositionally biased region" description="Polar residues" evidence="3">
    <location>
        <begin position="177"/>
        <end position="186"/>
    </location>
</feature>
<gene>
    <name evidence="4" type="ORF">GMORB2_0366</name>
</gene>
<dbReference type="CDD" id="cd00067">
    <property type="entry name" value="GAL4"/>
    <property type="match status" value="1"/>
</dbReference>
<dbReference type="RefSeq" id="XP_035325282.1">
    <property type="nucleotide sequence ID" value="XM_035462352.1"/>
</dbReference>
<dbReference type="Pfam" id="PF11951">
    <property type="entry name" value="Fungal_trans_2"/>
    <property type="match status" value="1"/>
</dbReference>
<evidence type="ECO:0008006" key="6">
    <source>
        <dbReference type="Google" id="ProtNLM"/>
    </source>
</evidence>
<protein>
    <recommendedName>
        <fullName evidence="6">Zn(2)-C6 fungal-type domain-containing protein</fullName>
    </recommendedName>
</protein>
<evidence type="ECO:0000313" key="4">
    <source>
        <dbReference type="EMBL" id="KAF4126630.1"/>
    </source>
</evidence>
<dbReference type="GO" id="GO:0008270">
    <property type="term" value="F:zinc ion binding"/>
    <property type="evidence" value="ECO:0007669"/>
    <property type="project" value="InterPro"/>
</dbReference>
<comment type="subcellular location">
    <subcellularLocation>
        <location evidence="1">Nucleus</location>
    </subcellularLocation>
</comment>
<sequence>MTFTGWVPSSALAPHVRTDGGFVKCDERPRRCGNCERLKLDCAGYGVRLQWTGSAHARVGFSQGTPGAATIAAGRVKVEPCWHQHGHYSLDEIDEFLTLLEDDVSVHCSGSQRGPFTTFQSLTRIGAEQADRARRPTKVESDPLPDAAVARSRCWTHGAFPSRTEARSSRMAGTGPSGDSATTGSSTVISLSRYQPSAIPQNSAAESRDLHLMHHYIVHIAGLLIPVEHPMNPYRNLYVPAALAAASRGQPPVTGNRPDRPIVQSVLMHSLLASSAYHLWNCLPDQTQYHRIGSQHRHKALALLQSAINLPVSEEEYQTMLMAMLSLVSVDVMSGCEADYAIHLRGTKQLRHLMRRSTLTSHTTRQLDEISDFLSLLVRCIPSTAQRHADLMVYNNVSSMAHIGQPDSCVFYMYGVTPQIAASIQETCQIAESLAWYRYRGQRAPQSLVHSATTLHRELLCWSLEGEAPSLSSIGSMDMRQIFRYHAKAWHQAAVVYYNRRIRRLAGAEVGPYIDAVARNMQAVEDVKSSSASCSQSSMAPITWPAFVASCEAAV</sequence>
<name>A0A9P4Z129_9HYPO</name>
<dbReference type="GO" id="GO:0005634">
    <property type="term" value="C:nucleus"/>
    <property type="evidence" value="ECO:0007669"/>
    <property type="project" value="UniProtKB-SubCell"/>
</dbReference>
<dbReference type="Proteomes" id="UP000749293">
    <property type="component" value="Unassembled WGS sequence"/>
</dbReference>
<dbReference type="PANTHER" id="PTHR37534">
    <property type="entry name" value="TRANSCRIPTIONAL ACTIVATOR PROTEIN UGA3"/>
    <property type="match status" value="1"/>
</dbReference>
<dbReference type="PANTHER" id="PTHR37534:SF49">
    <property type="entry name" value="LYSINE BIOSYNTHESIS REGULATORY PROTEIN LYS14"/>
    <property type="match status" value="1"/>
</dbReference>
<dbReference type="GO" id="GO:0045944">
    <property type="term" value="P:positive regulation of transcription by RNA polymerase II"/>
    <property type="evidence" value="ECO:0007669"/>
    <property type="project" value="TreeGrafter"/>
</dbReference>
<proteinExistence type="predicted"/>
<dbReference type="GO" id="GO:0000981">
    <property type="term" value="F:DNA-binding transcription factor activity, RNA polymerase II-specific"/>
    <property type="evidence" value="ECO:0007669"/>
    <property type="project" value="InterPro"/>
</dbReference>